<gene>
    <name evidence="1" type="ORF">FB45DRAFT_864214</name>
</gene>
<comment type="caution">
    <text evidence="1">The sequence shown here is derived from an EMBL/GenBank/DDBJ whole genome shotgun (WGS) entry which is preliminary data.</text>
</comment>
<dbReference type="Gene3D" id="3.80.10.10">
    <property type="entry name" value="Ribonuclease Inhibitor"/>
    <property type="match status" value="1"/>
</dbReference>
<proteinExistence type="predicted"/>
<evidence type="ECO:0000313" key="1">
    <source>
        <dbReference type="EMBL" id="KAJ7639526.1"/>
    </source>
</evidence>
<accession>A0AAD7FS62</accession>
<dbReference type="Proteomes" id="UP001221142">
    <property type="component" value="Unassembled WGS sequence"/>
</dbReference>
<evidence type="ECO:0000313" key="2">
    <source>
        <dbReference type="Proteomes" id="UP001221142"/>
    </source>
</evidence>
<protein>
    <submittedName>
        <fullName evidence="1">Uncharacterized protein</fullName>
    </submittedName>
</protein>
<dbReference type="AlphaFoldDB" id="A0AAD7FS62"/>
<dbReference type="EMBL" id="JARKIF010000005">
    <property type="protein sequence ID" value="KAJ7639526.1"/>
    <property type="molecule type" value="Genomic_DNA"/>
</dbReference>
<name>A0AAD7FS62_9AGAR</name>
<reference evidence="1" key="1">
    <citation type="submission" date="2023-03" db="EMBL/GenBank/DDBJ databases">
        <title>Massive genome expansion in bonnet fungi (Mycena s.s.) driven by repeated elements and novel gene families across ecological guilds.</title>
        <authorList>
            <consortium name="Lawrence Berkeley National Laboratory"/>
            <person name="Harder C.B."/>
            <person name="Miyauchi S."/>
            <person name="Viragh M."/>
            <person name="Kuo A."/>
            <person name="Thoen E."/>
            <person name="Andreopoulos B."/>
            <person name="Lu D."/>
            <person name="Skrede I."/>
            <person name="Drula E."/>
            <person name="Henrissat B."/>
            <person name="Morin E."/>
            <person name="Kohler A."/>
            <person name="Barry K."/>
            <person name="LaButti K."/>
            <person name="Morin E."/>
            <person name="Salamov A."/>
            <person name="Lipzen A."/>
            <person name="Mereny Z."/>
            <person name="Hegedus B."/>
            <person name="Baldrian P."/>
            <person name="Stursova M."/>
            <person name="Weitz H."/>
            <person name="Taylor A."/>
            <person name="Grigoriev I.V."/>
            <person name="Nagy L.G."/>
            <person name="Martin F."/>
            <person name="Kauserud H."/>
        </authorList>
    </citation>
    <scope>NUCLEOTIDE SEQUENCE</scope>
    <source>
        <strain evidence="1">9284</strain>
    </source>
</reference>
<sequence length="252" mass="28983">MFSWAQRITLYLDSDSPQTCLEILHCTPQLQELRLSFSSSSKSLPHLSNVLVLPRLRALSLNWAIGSKILEYLGAPVLQSFRTDMRQADQWSGLSNFAELVARSNCVLRELTLETCIMSNERPGIYNQWIKSAALQSLRVFNLHRLNSRDSSHFSKFLNLLTNNDPPLLPHLDSLRIRDCEFRVRLPPLVHMLTARRAGTLQSFYLSFKEDVDDWSFQYFTPGLLEEPHLADALVELKRLRAGGLRVDPFKR</sequence>
<dbReference type="InterPro" id="IPR032675">
    <property type="entry name" value="LRR_dom_sf"/>
</dbReference>
<dbReference type="SUPFAM" id="SSF52047">
    <property type="entry name" value="RNI-like"/>
    <property type="match status" value="1"/>
</dbReference>
<organism evidence="1 2">
    <name type="scientific">Roridomyces roridus</name>
    <dbReference type="NCBI Taxonomy" id="1738132"/>
    <lineage>
        <taxon>Eukaryota</taxon>
        <taxon>Fungi</taxon>
        <taxon>Dikarya</taxon>
        <taxon>Basidiomycota</taxon>
        <taxon>Agaricomycotina</taxon>
        <taxon>Agaricomycetes</taxon>
        <taxon>Agaricomycetidae</taxon>
        <taxon>Agaricales</taxon>
        <taxon>Marasmiineae</taxon>
        <taxon>Mycenaceae</taxon>
        <taxon>Roridomyces</taxon>
    </lineage>
</organism>
<keyword evidence="2" id="KW-1185">Reference proteome</keyword>